<sequence length="311" mass="35388">VPNPLPEAPTEANWVEAFWKELASDPQASRQDSEAGPSGSSQNPDILPKFTYNDEMAYASLLTTRVPSRPVQRTKPYDRKSSSRSARTRNQNQEEGDRDIVEVMHRAIFNGAFMPDPPEVVKMARKCLHPTLDLHSNDLANWNMTAEGQGGVMRLLGVLEDLRDDMKSLARPWVVLEYQIPLHTQTTPVVKLFVERLITDYQYLKGPIQVRGVTIDLLFGHRAVIGFVKYLLFHDRQYWRYISSTQNVEPLLAYSSTLHTWALNEISSGSFIAIDFDIVARQPTYKVFVKLFRSLTADERDGLSAHIMARP</sequence>
<reference evidence="3 4" key="1">
    <citation type="submission" date="2014-04" db="EMBL/GenBank/DDBJ databases">
        <authorList>
            <consortium name="DOE Joint Genome Institute"/>
            <person name="Kuo A."/>
            <person name="Ruytinx J."/>
            <person name="Rineau F."/>
            <person name="Colpaert J."/>
            <person name="Kohler A."/>
            <person name="Nagy L.G."/>
            <person name="Floudas D."/>
            <person name="Copeland A."/>
            <person name="Barry K.W."/>
            <person name="Cichocki N."/>
            <person name="Veneault-Fourrey C."/>
            <person name="LaButti K."/>
            <person name="Lindquist E.A."/>
            <person name="Lipzen A."/>
            <person name="Lundell T."/>
            <person name="Morin E."/>
            <person name="Murat C."/>
            <person name="Sun H."/>
            <person name="Tunlid A."/>
            <person name="Henrissat B."/>
            <person name="Grigoriev I.V."/>
            <person name="Hibbett D.S."/>
            <person name="Martin F."/>
            <person name="Nordberg H.P."/>
            <person name="Cantor M.N."/>
            <person name="Hua S.X."/>
        </authorList>
    </citation>
    <scope>NUCLEOTIDE SEQUENCE [LARGE SCALE GENOMIC DNA]</scope>
    <source>
        <strain evidence="3 4">UH-Slu-Lm8-n1</strain>
    </source>
</reference>
<feature type="domain" description="DUF6532" evidence="2">
    <location>
        <begin position="103"/>
        <end position="293"/>
    </location>
</feature>
<dbReference type="EMBL" id="KN836300">
    <property type="protein sequence ID" value="KIK32300.1"/>
    <property type="molecule type" value="Genomic_DNA"/>
</dbReference>
<feature type="region of interest" description="Disordered" evidence="1">
    <location>
        <begin position="21"/>
        <end position="49"/>
    </location>
</feature>
<dbReference type="InParanoid" id="A0A0C9Z4D9"/>
<feature type="compositionally biased region" description="Polar residues" evidence="1">
    <location>
        <begin position="83"/>
        <end position="93"/>
    </location>
</feature>
<reference evidence="4" key="2">
    <citation type="submission" date="2015-01" db="EMBL/GenBank/DDBJ databases">
        <title>Evolutionary Origins and Diversification of the Mycorrhizal Mutualists.</title>
        <authorList>
            <consortium name="DOE Joint Genome Institute"/>
            <consortium name="Mycorrhizal Genomics Consortium"/>
            <person name="Kohler A."/>
            <person name="Kuo A."/>
            <person name="Nagy L.G."/>
            <person name="Floudas D."/>
            <person name="Copeland A."/>
            <person name="Barry K.W."/>
            <person name="Cichocki N."/>
            <person name="Veneault-Fourrey C."/>
            <person name="LaButti K."/>
            <person name="Lindquist E.A."/>
            <person name="Lipzen A."/>
            <person name="Lundell T."/>
            <person name="Morin E."/>
            <person name="Murat C."/>
            <person name="Riley R."/>
            <person name="Ohm R."/>
            <person name="Sun H."/>
            <person name="Tunlid A."/>
            <person name="Henrissat B."/>
            <person name="Grigoriev I.V."/>
            <person name="Hibbett D.S."/>
            <person name="Martin F."/>
        </authorList>
    </citation>
    <scope>NUCLEOTIDE SEQUENCE [LARGE SCALE GENOMIC DNA]</scope>
    <source>
        <strain evidence="4">UH-Slu-Lm8-n1</strain>
    </source>
</reference>
<accession>A0A0C9Z4D9</accession>
<protein>
    <recommendedName>
        <fullName evidence="2">DUF6532 domain-containing protein</fullName>
    </recommendedName>
</protein>
<feature type="non-terminal residue" evidence="3">
    <location>
        <position position="311"/>
    </location>
</feature>
<gene>
    <name evidence="3" type="ORF">CY34DRAFT_111022</name>
</gene>
<evidence type="ECO:0000256" key="1">
    <source>
        <dbReference type="SAM" id="MobiDB-lite"/>
    </source>
</evidence>
<evidence type="ECO:0000313" key="4">
    <source>
        <dbReference type="Proteomes" id="UP000054485"/>
    </source>
</evidence>
<dbReference type="Proteomes" id="UP000054485">
    <property type="component" value="Unassembled WGS sequence"/>
</dbReference>
<dbReference type="HOGENOM" id="CLU_895914_0_0_1"/>
<dbReference type="Pfam" id="PF20149">
    <property type="entry name" value="DUF6532"/>
    <property type="match status" value="1"/>
</dbReference>
<proteinExistence type="predicted"/>
<name>A0A0C9Z4D9_9AGAM</name>
<dbReference type="InterPro" id="IPR045341">
    <property type="entry name" value="DUF6532"/>
</dbReference>
<dbReference type="OrthoDB" id="2682695at2759"/>
<dbReference type="AlphaFoldDB" id="A0A0C9Z4D9"/>
<evidence type="ECO:0000259" key="2">
    <source>
        <dbReference type="Pfam" id="PF20149"/>
    </source>
</evidence>
<keyword evidence="4" id="KW-1185">Reference proteome</keyword>
<organism evidence="3 4">
    <name type="scientific">Suillus luteus UH-Slu-Lm8-n1</name>
    <dbReference type="NCBI Taxonomy" id="930992"/>
    <lineage>
        <taxon>Eukaryota</taxon>
        <taxon>Fungi</taxon>
        <taxon>Dikarya</taxon>
        <taxon>Basidiomycota</taxon>
        <taxon>Agaricomycotina</taxon>
        <taxon>Agaricomycetes</taxon>
        <taxon>Agaricomycetidae</taxon>
        <taxon>Boletales</taxon>
        <taxon>Suillineae</taxon>
        <taxon>Suillaceae</taxon>
        <taxon>Suillus</taxon>
    </lineage>
</organism>
<evidence type="ECO:0000313" key="3">
    <source>
        <dbReference type="EMBL" id="KIK32300.1"/>
    </source>
</evidence>
<feature type="region of interest" description="Disordered" evidence="1">
    <location>
        <begin position="64"/>
        <end position="100"/>
    </location>
</feature>